<dbReference type="SUPFAM" id="SSF54695">
    <property type="entry name" value="POZ domain"/>
    <property type="match status" value="2"/>
</dbReference>
<dbReference type="InterPro" id="IPR000210">
    <property type="entry name" value="BTB/POZ_dom"/>
</dbReference>
<evidence type="ECO:0000313" key="3">
    <source>
        <dbReference type="Proteomes" id="UP000242188"/>
    </source>
</evidence>
<dbReference type="EMBL" id="NEDP02082657">
    <property type="protein sequence ID" value="OWF34062.1"/>
    <property type="molecule type" value="Genomic_DNA"/>
</dbReference>
<dbReference type="Pfam" id="PF00651">
    <property type="entry name" value="BTB"/>
    <property type="match status" value="3"/>
</dbReference>
<organism evidence="2 3">
    <name type="scientific">Mizuhopecten yessoensis</name>
    <name type="common">Japanese scallop</name>
    <name type="synonym">Patinopecten yessoensis</name>
    <dbReference type="NCBI Taxonomy" id="6573"/>
    <lineage>
        <taxon>Eukaryota</taxon>
        <taxon>Metazoa</taxon>
        <taxon>Spiralia</taxon>
        <taxon>Lophotrochozoa</taxon>
        <taxon>Mollusca</taxon>
        <taxon>Bivalvia</taxon>
        <taxon>Autobranchia</taxon>
        <taxon>Pteriomorphia</taxon>
        <taxon>Pectinida</taxon>
        <taxon>Pectinoidea</taxon>
        <taxon>Pectinidae</taxon>
        <taxon>Mizuhopecten</taxon>
    </lineage>
</organism>
<protein>
    <submittedName>
        <fullName evidence="2">Rho-related protein racA</fullName>
    </submittedName>
</protein>
<accession>A0A210PC57</accession>
<dbReference type="InterPro" id="IPR011333">
    <property type="entry name" value="SKP1/BTB/POZ_sf"/>
</dbReference>
<dbReference type="Gene3D" id="3.30.710.10">
    <property type="entry name" value="Potassium Channel Kv1.1, Chain A"/>
    <property type="match status" value="2"/>
</dbReference>
<dbReference type="OrthoDB" id="10251809at2759"/>
<comment type="caution">
    <text evidence="2">The sequence shown here is derived from an EMBL/GenBank/DDBJ whole genome shotgun (WGS) entry which is preliminary data.</text>
</comment>
<feature type="domain" description="BTB" evidence="1">
    <location>
        <begin position="265"/>
        <end position="334"/>
    </location>
</feature>
<feature type="domain" description="BTB" evidence="1">
    <location>
        <begin position="92"/>
        <end position="199"/>
    </location>
</feature>
<dbReference type="SUPFAM" id="SSF52540">
    <property type="entry name" value="P-loop containing nucleoside triphosphate hydrolases"/>
    <property type="match status" value="1"/>
</dbReference>
<keyword evidence="3" id="KW-1185">Reference proteome</keyword>
<dbReference type="Gene3D" id="3.40.50.300">
    <property type="entry name" value="P-loop containing nucleotide triphosphate hydrolases"/>
    <property type="match status" value="1"/>
</dbReference>
<evidence type="ECO:0000313" key="2">
    <source>
        <dbReference type="EMBL" id="OWF34062.1"/>
    </source>
</evidence>
<dbReference type="SMART" id="SM00225">
    <property type="entry name" value="BTB"/>
    <property type="match status" value="2"/>
</dbReference>
<proteinExistence type="predicted"/>
<dbReference type="Proteomes" id="UP000242188">
    <property type="component" value="Unassembled WGS sequence"/>
</dbReference>
<dbReference type="STRING" id="6573.A0A210PC57"/>
<dbReference type="PROSITE" id="PS50097">
    <property type="entry name" value="BTB"/>
    <property type="match status" value="2"/>
</dbReference>
<name>A0A210PC57_MIZYE</name>
<dbReference type="AlphaFoldDB" id="A0A210PC57"/>
<reference evidence="2 3" key="1">
    <citation type="journal article" date="2017" name="Nat. Ecol. Evol.">
        <title>Scallop genome provides insights into evolution of bilaterian karyotype and development.</title>
        <authorList>
            <person name="Wang S."/>
            <person name="Zhang J."/>
            <person name="Jiao W."/>
            <person name="Li J."/>
            <person name="Xun X."/>
            <person name="Sun Y."/>
            <person name="Guo X."/>
            <person name="Huan P."/>
            <person name="Dong B."/>
            <person name="Zhang L."/>
            <person name="Hu X."/>
            <person name="Sun X."/>
            <person name="Wang J."/>
            <person name="Zhao C."/>
            <person name="Wang Y."/>
            <person name="Wang D."/>
            <person name="Huang X."/>
            <person name="Wang R."/>
            <person name="Lv J."/>
            <person name="Li Y."/>
            <person name="Zhang Z."/>
            <person name="Liu B."/>
            <person name="Lu W."/>
            <person name="Hui Y."/>
            <person name="Liang J."/>
            <person name="Zhou Z."/>
            <person name="Hou R."/>
            <person name="Li X."/>
            <person name="Liu Y."/>
            <person name="Li H."/>
            <person name="Ning X."/>
            <person name="Lin Y."/>
            <person name="Zhao L."/>
            <person name="Xing Q."/>
            <person name="Dou J."/>
            <person name="Li Y."/>
            <person name="Mao J."/>
            <person name="Guo H."/>
            <person name="Dou H."/>
            <person name="Li T."/>
            <person name="Mu C."/>
            <person name="Jiang W."/>
            <person name="Fu Q."/>
            <person name="Fu X."/>
            <person name="Miao Y."/>
            <person name="Liu J."/>
            <person name="Yu Q."/>
            <person name="Li R."/>
            <person name="Liao H."/>
            <person name="Li X."/>
            <person name="Kong Y."/>
            <person name="Jiang Z."/>
            <person name="Chourrout D."/>
            <person name="Li R."/>
            <person name="Bao Z."/>
        </authorList>
    </citation>
    <scope>NUCLEOTIDE SEQUENCE [LARGE SCALE GENOMIC DNA]</scope>
    <source>
        <strain evidence="2 3">PY_sf001</strain>
    </source>
</reference>
<dbReference type="CDD" id="cd18299">
    <property type="entry name" value="BTB1_POZ_RhoBTB"/>
    <property type="match status" value="1"/>
</dbReference>
<dbReference type="InterPro" id="IPR027417">
    <property type="entry name" value="P-loop_NTPase"/>
</dbReference>
<dbReference type="PANTHER" id="PTHR24413">
    <property type="entry name" value="SPECKLE-TYPE POZ PROTEIN"/>
    <property type="match status" value="1"/>
</dbReference>
<dbReference type="FunFam" id="3.30.710.10:FF:000202">
    <property type="entry name" value="Predicted protein"/>
    <property type="match status" value="1"/>
</dbReference>
<sequence length="461" mass="52630">MQFASDLGLPYIETSALTQQGVKDGFDTAIREALISASKKTEMLKIRSSCCRKKQIPFPPLMPPSVKTPFIEVEPSSFADDWMLMHENPVHADVTFVLNGQHNLDAHKIVLCSACKYFRTVFGKMSHKMKTPESLSNFAVQDLNPELVQGIVAVYDKENGTEEIVGHCHTMVELSADIEPRTFVRVLQFLYAGVPKLTKDHDTIDQDELADVMRVADIFAIPELTEMCQNCLSEEEFLNPSIGTYFNNETKQTMKELYFNNPEMADVAFNVEGRKIYAHKCVLSARCEIMSAMFRGHFVEGQTTISEVNIPDTSAECFLALLEYLYTDHSPIEEIEVMELLVLADKYGQKRLMNLCELYIGKEIDKSVAKNIEKAEIDVIGLLHTSQNYNAEQLSTWCLHFIATHYTSFQKRKEFSSLKGKNKIHIEENQWPPVSYHHEVEEYEKRWKSKGDKCSFKCSII</sequence>
<gene>
    <name evidence="2" type="ORF">KP79_PYT04166</name>
</gene>
<evidence type="ECO:0000259" key="1">
    <source>
        <dbReference type="PROSITE" id="PS50097"/>
    </source>
</evidence>
<dbReference type="CDD" id="cd18499">
    <property type="entry name" value="BACK_RHOBTB"/>
    <property type="match status" value="1"/>
</dbReference>